<name>A0AAW2YJD0_9EUKA</name>
<comment type="caution">
    <text evidence="4">The sequence shown here is derived from an EMBL/GenBank/DDBJ whole genome shotgun (WGS) entry which is preliminary data.</text>
</comment>
<evidence type="ECO:0000313" key="4">
    <source>
        <dbReference type="EMBL" id="KAL0477099.1"/>
    </source>
</evidence>
<evidence type="ECO:0000256" key="2">
    <source>
        <dbReference type="SAM" id="MobiDB-lite"/>
    </source>
</evidence>
<dbReference type="EMBL" id="JAOPGA020000142">
    <property type="protein sequence ID" value="KAL0477099.1"/>
    <property type="molecule type" value="Genomic_DNA"/>
</dbReference>
<reference evidence="4 5" key="1">
    <citation type="submission" date="2024-03" db="EMBL/GenBank/DDBJ databases">
        <title>The Acrasis kona genome and developmental transcriptomes reveal deep origins of eukaryotic multicellular pathways.</title>
        <authorList>
            <person name="Sheikh S."/>
            <person name="Fu C.-J."/>
            <person name="Brown M.W."/>
            <person name="Baldauf S.L."/>
        </authorList>
    </citation>
    <scope>NUCLEOTIDE SEQUENCE [LARGE SCALE GENOMIC DNA]</scope>
    <source>
        <strain evidence="4 5">ATCC MYA-3509</strain>
    </source>
</reference>
<dbReference type="GO" id="GO:0006623">
    <property type="term" value="P:protein targeting to vacuole"/>
    <property type="evidence" value="ECO:0007669"/>
    <property type="project" value="TreeGrafter"/>
</dbReference>
<feature type="region of interest" description="Disordered" evidence="2">
    <location>
        <begin position="375"/>
        <end position="415"/>
    </location>
</feature>
<dbReference type="AlphaFoldDB" id="A0AAW2YJD0"/>
<evidence type="ECO:0000256" key="1">
    <source>
        <dbReference type="ARBA" id="ARBA00006545"/>
    </source>
</evidence>
<keyword evidence="5" id="KW-1185">Reference proteome</keyword>
<comment type="similarity">
    <text evidence="1">Belongs to the VPS13 family.</text>
</comment>
<dbReference type="PANTHER" id="PTHR16166">
    <property type="entry name" value="VACUOLAR PROTEIN SORTING-ASSOCIATED PROTEIN VPS13"/>
    <property type="match status" value="1"/>
</dbReference>
<dbReference type="Proteomes" id="UP001431209">
    <property type="component" value="Unassembled WGS sequence"/>
</dbReference>
<dbReference type="InterPro" id="IPR056748">
    <property type="entry name" value="VPS13-like_C"/>
</dbReference>
<gene>
    <name evidence="4" type="ORF">AKO1_006302</name>
</gene>
<dbReference type="PANTHER" id="PTHR16166:SF93">
    <property type="entry name" value="INTERMEMBRANE LIPID TRANSFER PROTEIN VPS13"/>
    <property type="match status" value="1"/>
</dbReference>
<dbReference type="GO" id="GO:0045053">
    <property type="term" value="P:protein retention in Golgi apparatus"/>
    <property type="evidence" value="ECO:0007669"/>
    <property type="project" value="TreeGrafter"/>
</dbReference>
<feature type="compositionally biased region" description="Acidic residues" evidence="2">
    <location>
        <begin position="227"/>
        <end position="237"/>
    </location>
</feature>
<organism evidence="4 5">
    <name type="scientific">Acrasis kona</name>
    <dbReference type="NCBI Taxonomy" id="1008807"/>
    <lineage>
        <taxon>Eukaryota</taxon>
        <taxon>Discoba</taxon>
        <taxon>Heterolobosea</taxon>
        <taxon>Tetramitia</taxon>
        <taxon>Eutetramitia</taxon>
        <taxon>Acrasidae</taxon>
        <taxon>Acrasis</taxon>
    </lineage>
</organism>
<dbReference type="Pfam" id="PF25037">
    <property type="entry name" value="VPS13_C"/>
    <property type="match status" value="1"/>
</dbReference>
<evidence type="ECO:0000259" key="3">
    <source>
        <dbReference type="Pfam" id="PF25037"/>
    </source>
</evidence>
<sequence>MLVLKPHEKKPYYWTEKKVDNPKLLIKIKNQDAGGNFEWNNTPFRIDQLDDIPIKLERRAVDGRRIARIMNVTVQEQMGTLFVMVKTPSKPPYLIDNQLPFNIQLAQVGCTQLSWTCDAATKTAYAWDDHAGDQHVMVVPDQHNVSWSECQPIDINMVSNDTQSTMIRMNNRSVYVRVDAQGPTRVLRLKIDDGPSRASMTVDKRLSTVVGSPDRRLQQHELHHDDDQDDDDNDQDLDSNKSEEYNFKLKVLMSGMGVSLIENKTPKEVAYIYLHKLDFKYAMTDKHQFIEAKLGRLQIDNQNRDAIFPILFSNRQSLGDVPFLHVSLARSVADDKKLDLFPYFSFNMQEASLQVEYAFVSDALKLYSELLPSNQDDEEIDRFNNDDGTTSTTATPTTPPNSPPPANPPSDDLLGSDWALKPEIEPDDAGKVYFDRLELHPIKINISFTFNEASNNNDAEQSNQVNESNPLDILLGSMGFTFANINDAPICLNALILEHPFLTWNDLMDRIKKHYIRRLLWESYKLVGSLEMIGNPVGLFNDISTGVKDFFYEPAMAITESPEVFTKSLAKGGKSLIGKTLHGAFNTMSNFTGTMSKGVAFLTFDKDLIKKRERSSVNRPKDLKTGLQQGGEVAMKGLYEGATDLFRQPAKGFQQEGTAGLFKGIGRGLIGIPMKPIGGVLEGMTRVSAGISNMQNEQHARVRFPRAFREDGAVLCYSIAQAYAHDLVKTVGDGKYHQDVPIYYMANKEKTHVFVLTDKSLLKVKPSTRVVEWSYEMQKCRKIERDRSGAILVHFEAIGGVGVFKRTQIESKKMYNEDMDKNDKMFDYLSNSRKQPEDQGGFMKK</sequence>
<feature type="region of interest" description="Disordered" evidence="2">
    <location>
        <begin position="826"/>
        <end position="845"/>
    </location>
</feature>
<feature type="region of interest" description="Disordered" evidence="2">
    <location>
        <begin position="221"/>
        <end position="240"/>
    </location>
</feature>
<proteinExistence type="inferred from homology"/>
<feature type="domain" description="Intermembrane lipid transfer protein VPS13-like C-terminal" evidence="3">
    <location>
        <begin position="702"/>
        <end position="793"/>
    </location>
</feature>
<evidence type="ECO:0000313" key="5">
    <source>
        <dbReference type="Proteomes" id="UP001431209"/>
    </source>
</evidence>
<accession>A0AAW2YJD0</accession>
<feature type="compositionally biased region" description="Pro residues" evidence="2">
    <location>
        <begin position="397"/>
        <end position="408"/>
    </location>
</feature>
<dbReference type="InterPro" id="IPR026847">
    <property type="entry name" value="VPS13"/>
</dbReference>
<protein>
    <submittedName>
        <fullName evidence="4">Vacuolar protein sorting protein VPS34</fullName>
    </submittedName>
</protein>